<dbReference type="PANTHER" id="PTHR42715">
    <property type="entry name" value="BETA-GLUCOSIDASE"/>
    <property type="match status" value="1"/>
</dbReference>
<organism evidence="9 10">
    <name type="scientific">Tuber melanosporum (strain Mel28)</name>
    <name type="common">Perigord black truffle</name>
    <dbReference type="NCBI Taxonomy" id="656061"/>
    <lineage>
        <taxon>Eukaryota</taxon>
        <taxon>Fungi</taxon>
        <taxon>Dikarya</taxon>
        <taxon>Ascomycota</taxon>
        <taxon>Pezizomycotina</taxon>
        <taxon>Pezizomycetes</taxon>
        <taxon>Pezizales</taxon>
        <taxon>Tuberaceae</taxon>
        <taxon>Tuber</taxon>
    </lineage>
</organism>
<dbReference type="InterPro" id="IPR050288">
    <property type="entry name" value="Cellulose_deg_GH3"/>
</dbReference>
<evidence type="ECO:0000313" key="9">
    <source>
        <dbReference type="EMBL" id="CAZ81098.1"/>
    </source>
</evidence>
<gene>
    <name evidence="9" type="ORF">GSTUM_00003224001</name>
</gene>
<dbReference type="RefSeq" id="XP_002836907.1">
    <property type="nucleotide sequence ID" value="XM_002836861.1"/>
</dbReference>
<sequence length="232" mass="25165">MAIKSLPKGLQKEVDETLEGLSLEEQVSLLAGADFWRTVEIQGRVAGIKATDGPSGARGQFFSNGTKAAFFPSGVSLAATWDTSLIRNVGEALSEEAQSKQANVLLAPTACNHRSPLGGRNFESFSEDPYLSGKLAAAYVNGVQSKGVSVAMKHFVANEQETNRFTVNEIIDERTLREIYLKPFEIAMRDAGPWAIMCSYNAVNGATTCGRQRLHYEASASERMGIRWAGNV</sequence>
<dbReference type="Proteomes" id="UP000006911">
    <property type="component" value="Unassembled WGS sequence"/>
</dbReference>
<dbReference type="AlphaFoldDB" id="D5G9A5"/>
<dbReference type="EC" id="3.2.1.21" evidence="4"/>
<evidence type="ECO:0000256" key="2">
    <source>
        <dbReference type="ARBA" id="ARBA00004987"/>
    </source>
</evidence>
<dbReference type="PANTHER" id="PTHR42715:SF3">
    <property type="entry name" value="BETA-GLUCOSIDASE B-RELATED"/>
    <property type="match status" value="1"/>
</dbReference>
<dbReference type="InterPro" id="IPR001764">
    <property type="entry name" value="Glyco_hydro_3_N"/>
</dbReference>
<dbReference type="OMA" id="TILITEC"/>
<keyword evidence="10" id="KW-1185">Reference proteome</keyword>
<dbReference type="GeneID" id="9182849"/>
<feature type="domain" description="Glycoside hydrolase family 3 N-terminal" evidence="8">
    <location>
        <begin position="59"/>
        <end position="208"/>
    </location>
</feature>
<proteinExistence type="inferred from homology"/>
<dbReference type="PRINTS" id="PR00133">
    <property type="entry name" value="GLHYDRLASE3"/>
</dbReference>
<evidence type="ECO:0000256" key="3">
    <source>
        <dbReference type="ARBA" id="ARBA00005336"/>
    </source>
</evidence>
<keyword evidence="6" id="KW-0325">Glycoprotein</keyword>
<evidence type="ECO:0000256" key="4">
    <source>
        <dbReference type="ARBA" id="ARBA00012744"/>
    </source>
</evidence>
<dbReference type="STRING" id="656061.D5G9A5"/>
<dbReference type="EMBL" id="FN430057">
    <property type="protein sequence ID" value="CAZ81098.1"/>
    <property type="molecule type" value="Genomic_DNA"/>
</dbReference>
<evidence type="ECO:0000256" key="6">
    <source>
        <dbReference type="ARBA" id="ARBA00023180"/>
    </source>
</evidence>
<comment type="pathway">
    <text evidence="2">Glycan metabolism; cellulose degradation.</text>
</comment>
<dbReference type="InterPro" id="IPR017853">
    <property type="entry name" value="GH"/>
</dbReference>
<dbReference type="GO" id="GO:0008422">
    <property type="term" value="F:beta-glucosidase activity"/>
    <property type="evidence" value="ECO:0007669"/>
    <property type="project" value="UniProtKB-EC"/>
</dbReference>
<evidence type="ECO:0000256" key="7">
    <source>
        <dbReference type="ARBA" id="ARBA00023295"/>
    </source>
</evidence>
<keyword evidence="7" id="KW-0326">Glycosidase</keyword>
<reference evidence="9 10" key="1">
    <citation type="journal article" date="2010" name="Nature">
        <title>Perigord black truffle genome uncovers evolutionary origins and mechanisms of symbiosis.</title>
        <authorList>
            <person name="Martin F."/>
            <person name="Kohler A."/>
            <person name="Murat C."/>
            <person name="Balestrini R."/>
            <person name="Coutinho P.M."/>
            <person name="Jaillon O."/>
            <person name="Montanini B."/>
            <person name="Morin E."/>
            <person name="Noel B."/>
            <person name="Percudani R."/>
            <person name="Porcel B."/>
            <person name="Rubini A."/>
            <person name="Amicucci A."/>
            <person name="Amselem J."/>
            <person name="Anthouard V."/>
            <person name="Arcioni S."/>
            <person name="Artiguenave F."/>
            <person name="Aury J.M."/>
            <person name="Ballario P."/>
            <person name="Bolchi A."/>
            <person name="Brenna A."/>
            <person name="Brun A."/>
            <person name="Buee M."/>
            <person name="Cantarel B."/>
            <person name="Chevalier G."/>
            <person name="Couloux A."/>
            <person name="Da Silva C."/>
            <person name="Denoeud F."/>
            <person name="Duplessis S."/>
            <person name="Ghignone S."/>
            <person name="Hilselberger B."/>
            <person name="Iotti M."/>
            <person name="Marcais B."/>
            <person name="Mello A."/>
            <person name="Miranda M."/>
            <person name="Pacioni G."/>
            <person name="Quesneville H."/>
            <person name="Riccioni C."/>
            <person name="Ruotolo R."/>
            <person name="Splivallo R."/>
            <person name="Stocchi V."/>
            <person name="Tisserant E."/>
            <person name="Viscomi A.R."/>
            <person name="Zambonelli A."/>
            <person name="Zampieri E."/>
            <person name="Henrissat B."/>
            <person name="Lebrun M.H."/>
            <person name="Paolocci F."/>
            <person name="Bonfante P."/>
            <person name="Ottonello S."/>
            <person name="Wincker P."/>
        </authorList>
    </citation>
    <scope>NUCLEOTIDE SEQUENCE [LARGE SCALE GENOMIC DNA]</scope>
    <source>
        <strain evidence="9 10">Mel28</strain>
    </source>
</reference>
<evidence type="ECO:0000256" key="1">
    <source>
        <dbReference type="ARBA" id="ARBA00000448"/>
    </source>
</evidence>
<accession>D5G9A5</accession>
<dbReference type="eggNOG" id="ENOG502QR4D">
    <property type="taxonomic scope" value="Eukaryota"/>
</dbReference>
<evidence type="ECO:0000259" key="8">
    <source>
        <dbReference type="Pfam" id="PF00933"/>
    </source>
</evidence>
<evidence type="ECO:0000313" key="10">
    <source>
        <dbReference type="Proteomes" id="UP000006911"/>
    </source>
</evidence>
<dbReference type="InterPro" id="IPR036962">
    <property type="entry name" value="Glyco_hydro_3_N_sf"/>
</dbReference>
<dbReference type="Gene3D" id="3.20.20.300">
    <property type="entry name" value="Glycoside hydrolase, family 3, N-terminal domain"/>
    <property type="match status" value="1"/>
</dbReference>
<comment type="similarity">
    <text evidence="3">Belongs to the glycosyl hydrolase 3 family.</text>
</comment>
<comment type="catalytic activity">
    <reaction evidence="1">
        <text>Hydrolysis of terminal, non-reducing beta-D-glucosyl residues with release of beta-D-glucose.</text>
        <dbReference type="EC" id="3.2.1.21"/>
    </reaction>
</comment>
<dbReference type="HOGENOM" id="CLU_004542_6_2_1"/>
<evidence type="ECO:0000256" key="5">
    <source>
        <dbReference type="ARBA" id="ARBA00022801"/>
    </source>
</evidence>
<name>D5G9A5_TUBMM</name>
<keyword evidence="5" id="KW-0378">Hydrolase</keyword>
<dbReference type="InParanoid" id="D5G9A5"/>
<dbReference type="SUPFAM" id="SSF51445">
    <property type="entry name" value="(Trans)glycosidases"/>
    <property type="match status" value="1"/>
</dbReference>
<dbReference type="KEGG" id="tml:GSTUM_00003224001"/>
<dbReference type="GO" id="GO:0009251">
    <property type="term" value="P:glucan catabolic process"/>
    <property type="evidence" value="ECO:0007669"/>
    <property type="project" value="TreeGrafter"/>
</dbReference>
<protein>
    <recommendedName>
        <fullName evidence="4">beta-glucosidase</fullName>
        <ecNumber evidence="4">3.2.1.21</ecNumber>
    </recommendedName>
</protein>
<dbReference type="Pfam" id="PF00933">
    <property type="entry name" value="Glyco_hydro_3"/>
    <property type="match status" value="1"/>
</dbReference>